<dbReference type="HAMAP" id="MF_02087">
    <property type="entry name" value="PLP_homeostasis"/>
    <property type="match status" value="1"/>
</dbReference>
<dbReference type="InterPro" id="IPR011078">
    <property type="entry name" value="PyrdxlP_homeostasis"/>
</dbReference>
<feature type="domain" description="Alanine racemase N-terminal" evidence="5">
    <location>
        <begin position="38"/>
        <end position="237"/>
    </location>
</feature>
<dbReference type="SUPFAM" id="SSF51419">
    <property type="entry name" value="PLP-binding barrel"/>
    <property type="match status" value="1"/>
</dbReference>
<dbReference type="PANTHER" id="PTHR10146">
    <property type="entry name" value="PROLINE SYNTHETASE CO-TRANSCRIBED BACTERIAL HOMOLOG PROTEIN"/>
    <property type="match status" value="1"/>
</dbReference>
<evidence type="ECO:0000256" key="4">
    <source>
        <dbReference type="RuleBase" id="RU004514"/>
    </source>
</evidence>
<evidence type="ECO:0000256" key="2">
    <source>
        <dbReference type="HAMAP-Rule" id="MF_02087"/>
    </source>
</evidence>
<name>A0A554S9Q3_9ACTN</name>
<accession>A0A554S9Q3</accession>
<dbReference type="InterPro" id="IPR001608">
    <property type="entry name" value="Ala_racemase_N"/>
</dbReference>
<evidence type="ECO:0000256" key="1">
    <source>
        <dbReference type="ARBA" id="ARBA00022898"/>
    </source>
</evidence>
<dbReference type="Proteomes" id="UP000316988">
    <property type="component" value="Unassembled WGS sequence"/>
</dbReference>
<reference evidence="6 7" key="1">
    <citation type="submission" date="2019-07" db="EMBL/GenBank/DDBJ databases">
        <authorList>
            <person name="Zhao L.H."/>
        </authorList>
    </citation>
    <scope>NUCLEOTIDE SEQUENCE [LARGE SCALE GENOMIC DNA]</scope>
    <source>
        <strain evidence="6 7">Co35</strain>
    </source>
</reference>
<dbReference type="AlphaFoldDB" id="A0A554S9Q3"/>
<protein>
    <recommendedName>
        <fullName evidence="2">Pyridoxal phosphate homeostasis protein</fullName>
        <shortName evidence="2">PLP homeostasis protein</shortName>
    </recommendedName>
</protein>
<dbReference type="PIRSF" id="PIRSF004848">
    <property type="entry name" value="YBL036c_PLPDEIII"/>
    <property type="match status" value="1"/>
</dbReference>
<dbReference type="Pfam" id="PF01168">
    <property type="entry name" value="Ala_racemase_N"/>
    <property type="match status" value="1"/>
</dbReference>
<comment type="function">
    <text evidence="2">Pyridoxal 5'-phosphate (PLP)-binding protein, which is involved in PLP homeostasis.</text>
</comment>
<proteinExistence type="inferred from homology"/>
<evidence type="ECO:0000313" key="7">
    <source>
        <dbReference type="Proteomes" id="UP000316988"/>
    </source>
</evidence>
<comment type="caution">
    <text evidence="6">The sequence shown here is derived from an EMBL/GenBank/DDBJ whole genome shotgun (WGS) entry which is preliminary data.</text>
</comment>
<comment type="similarity">
    <text evidence="2 4">Belongs to the pyridoxal phosphate-binding protein YggS/PROSC family.</text>
</comment>
<keyword evidence="7" id="KW-1185">Reference proteome</keyword>
<dbReference type="OrthoDB" id="9804072at2"/>
<gene>
    <name evidence="6" type="ORF">FNM00_09135</name>
</gene>
<sequence length="242" mass="25636">MTDRSATRDEQLRRQLGVVEDEIAAACAAAGRSREDLTLVAITKTYPASDVASLAALGITDVGENRHPEARDKREELETILPEGVTMPRLHFVGGLQTNKAGQVARYADVVQSVDRVKLARSLSRGAESAEREIELLVQVDFGGDDAGRAGAEPADVPGLADAIADLPGLRLRGVMTVAPLGADPAPSFEHLARIADRLRQDHPAADIVSAGMSGDFAAAIAHGATHLRIGRSILGERRSLQ</sequence>
<comment type="cofactor">
    <cofactor evidence="3">
        <name>pyridoxal 5'-phosphate</name>
        <dbReference type="ChEBI" id="CHEBI:597326"/>
    </cofactor>
</comment>
<dbReference type="InterPro" id="IPR029066">
    <property type="entry name" value="PLP-binding_barrel"/>
</dbReference>
<evidence type="ECO:0000313" key="6">
    <source>
        <dbReference type="EMBL" id="TSD63081.1"/>
    </source>
</evidence>
<dbReference type="EMBL" id="VLNT01000006">
    <property type="protein sequence ID" value="TSD63081.1"/>
    <property type="molecule type" value="Genomic_DNA"/>
</dbReference>
<evidence type="ECO:0000259" key="5">
    <source>
        <dbReference type="Pfam" id="PF01168"/>
    </source>
</evidence>
<organism evidence="6 7">
    <name type="scientific">Aeromicrobium piscarium</name>
    <dbReference type="NCBI Taxonomy" id="2590901"/>
    <lineage>
        <taxon>Bacteria</taxon>
        <taxon>Bacillati</taxon>
        <taxon>Actinomycetota</taxon>
        <taxon>Actinomycetes</taxon>
        <taxon>Propionibacteriales</taxon>
        <taxon>Nocardioidaceae</taxon>
        <taxon>Aeromicrobium</taxon>
    </lineage>
</organism>
<keyword evidence="1 2" id="KW-0663">Pyridoxal phosphate</keyword>
<dbReference type="CDD" id="cd00635">
    <property type="entry name" value="PLPDE_III_YBL036c_like"/>
    <property type="match status" value="1"/>
</dbReference>
<feature type="modified residue" description="N6-(pyridoxal phosphate)lysine" evidence="2 3">
    <location>
        <position position="44"/>
    </location>
</feature>
<dbReference type="RefSeq" id="WP_143913136.1">
    <property type="nucleotide sequence ID" value="NZ_VLNT01000006.1"/>
</dbReference>
<evidence type="ECO:0000256" key="3">
    <source>
        <dbReference type="PIRSR" id="PIRSR004848-1"/>
    </source>
</evidence>
<dbReference type="NCBIfam" id="TIGR00044">
    <property type="entry name" value="YggS family pyridoxal phosphate-dependent enzyme"/>
    <property type="match status" value="1"/>
</dbReference>
<dbReference type="Gene3D" id="3.20.20.10">
    <property type="entry name" value="Alanine racemase"/>
    <property type="match status" value="1"/>
</dbReference>
<dbReference type="GO" id="GO:0030170">
    <property type="term" value="F:pyridoxal phosphate binding"/>
    <property type="evidence" value="ECO:0007669"/>
    <property type="project" value="UniProtKB-UniRule"/>
</dbReference>
<dbReference type="PANTHER" id="PTHR10146:SF14">
    <property type="entry name" value="PYRIDOXAL PHOSPHATE HOMEOSTASIS PROTEIN"/>
    <property type="match status" value="1"/>
</dbReference>